<dbReference type="EMBL" id="ML978066">
    <property type="protein sequence ID" value="KAF2021706.1"/>
    <property type="molecule type" value="Genomic_DNA"/>
</dbReference>
<dbReference type="RefSeq" id="XP_033390045.1">
    <property type="nucleotide sequence ID" value="XM_033526699.1"/>
</dbReference>
<sequence>MDWALAAEGKFSVPHRLHLAAVHDIHILGIYLGYYYMLATGNKHSFTVLCKTCAKLAAL</sequence>
<proteinExistence type="predicted"/>
<accession>A0A6A5Y8Y1</accession>
<protein>
    <submittedName>
        <fullName evidence="1">Uncharacterized protein</fullName>
    </submittedName>
</protein>
<dbReference type="Proteomes" id="UP000799778">
    <property type="component" value="Unassembled WGS sequence"/>
</dbReference>
<keyword evidence="2" id="KW-1185">Reference proteome</keyword>
<dbReference type="AlphaFoldDB" id="A0A6A5Y8Y1"/>
<dbReference type="GeneID" id="54284096"/>
<reference evidence="1" key="1">
    <citation type="journal article" date="2020" name="Stud. Mycol.">
        <title>101 Dothideomycetes genomes: a test case for predicting lifestyles and emergence of pathogens.</title>
        <authorList>
            <person name="Haridas S."/>
            <person name="Albert R."/>
            <person name="Binder M."/>
            <person name="Bloem J."/>
            <person name="Labutti K."/>
            <person name="Salamov A."/>
            <person name="Andreopoulos B."/>
            <person name="Baker S."/>
            <person name="Barry K."/>
            <person name="Bills G."/>
            <person name="Bluhm B."/>
            <person name="Cannon C."/>
            <person name="Castanera R."/>
            <person name="Culley D."/>
            <person name="Daum C."/>
            <person name="Ezra D."/>
            <person name="Gonzalez J."/>
            <person name="Henrissat B."/>
            <person name="Kuo A."/>
            <person name="Liang C."/>
            <person name="Lipzen A."/>
            <person name="Lutzoni F."/>
            <person name="Magnuson J."/>
            <person name="Mondo S."/>
            <person name="Nolan M."/>
            <person name="Ohm R."/>
            <person name="Pangilinan J."/>
            <person name="Park H.-J."/>
            <person name="Ramirez L."/>
            <person name="Alfaro M."/>
            <person name="Sun H."/>
            <person name="Tritt A."/>
            <person name="Yoshinaga Y."/>
            <person name="Zwiers L.-H."/>
            <person name="Turgeon B."/>
            <person name="Goodwin S."/>
            <person name="Spatafora J."/>
            <person name="Crous P."/>
            <person name="Grigoriev I."/>
        </authorList>
    </citation>
    <scope>NUCLEOTIDE SEQUENCE</scope>
    <source>
        <strain evidence="1">CBS 175.79</strain>
    </source>
</reference>
<name>A0A6A5Y8Y1_9PLEO</name>
<evidence type="ECO:0000313" key="2">
    <source>
        <dbReference type="Proteomes" id="UP000799778"/>
    </source>
</evidence>
<organism evidence="1 2">
    <name type="scientific">Aaosphaeria arxii CBS 175.79</name>
    <dbReference type="NCBI Taxonomy" id="1450172"/>
    <lineage>
        <taxon>Eukaryota</taxon>
        <taxon>Fungi</taxon>
        <taxon>Dikarya</taxon>
        <taxon>Ascomycota</taxon>
        <taxon>Pezizomycotina</taxon>
        <taxon>Dothideomycetes</taxon>
        <taxon>Pleosporomycetidae</taxon>
        <taxon>Pleosporales</taxon>
        <taxon>Pleosporales incertae sedis</taxon>
        <taxon>Aaosphaeria</taxon>
    </lineage>
</organism>
<evidence type="ECO:0000313" key="1">
    <source>
        <dbReference type="EMBL" id="KAF2021706.1"/>
    </source>
</evidence>
<gene>
    <name evidence="1" type="ORF">BU24DRAFT_417342</name>
</gene>